<dbReference type="RefSeq" id="WP_013758013.1">
    <property type="nucleotide sequence ID" value="NC_015500.1"/>
</dbReference>
<keyword evidence="1" id="KW-0732">Signal</keyword>
<dbReference type="EMBL" id="CP002696">
    <property type="protein sequence ID" value="AEE16294.1"/>
    <property type="molecule type" value="Genomic_DNA"/>
</dbReference>
<accession>F4LJ37</accession>
<dbReference type="Proteomes" id="UP000006546">
    <property type="component" value="Chromosome"/>
</dbReference>
<evidence type="ECO:0000313" key="2">
    <source>
        <dbReference type="EMBL" id="AEE16294.1"/>
    </source>
</evidence>
<dbReference type="OrthoDB" id="357252at2"/>
<gene>
    <name evidence="2" type="ordered locus">Trebr_0858</name>
</gene>
<feature type="signal peptide" evidence="1">
    <location>
        <begin position="1"/>
        <end position="21"/>
    </location>
</feature>
<evidence type="ECO:0000256" key="1">
    <source>
        <dbReference type="SAM" id="SignalP"/>
    </source>
</evidence>
<dbReference type="AlphaFoldDB" id="F4LJ37"/>
<dbReference type="eggNOG" id="COG2885">
    <property type="taxonomic scope" value="Bacteria"/>
</dbReference>
<keyword evidence="3" id="KW-1185">Reference proteome</keyword>
<dbReference type="KEGG" id="tbe:Trebr_0858"/>
<dbReference type="HOGENOM" id="CLU_821196_0_0_12"/>
<evidence type="ECO:0000313" key="3">
    <source>
        <dbReference type="Proteomes" id="UP000006546"/>
    </source>
</evidence>
<proteinExistence type="predicted"/>
<sequence>MSKKILAAAAGFLCSAVAVFAYDPPAGAEYMFRLVSPDMLSQAGSSAGGGFFTTAPDSITINPALTAGDQRIGLDAGYTALFSTSGGFSLGGAGQLGLLVPTRWGVFSGVLQGISADFEPLKLYNTVALRTGFAKDITDNLYAGAALNGSVNWGDGVHWGLGLDVGVWYRLGALGFLRDTRIGFSLANMGKPLVWGMPGIFTPRMGIAATLFSVKNLKGAFSADLSAPQFSNLVFDAGLQLQFSDMVTLKTGWQFNLKEVIAENYNLLPSVGVSVKFGINTTDNRFMAENGWQQSDLITSGAWQQLYGGVQAVSAAASLRLGLTDTEAPVIVLWGDEE</sequence>
<organism evidence="2 3">
    <name type="scientific">Treponema brennaborense (strain DSM 12168 / CIP 105900 / DD5/3)</name>
    <dbReference type="NCBI Taxonomy" id="906968"/>
    <lineage>
        <taxon>Bacteria</taxon>
        <taxon>Pseudomonadati</taxon>
        <taxon>Spirochaetota</taxon>
        <taxon>Spirochaetia</taxon>
        <taxon>Spirochaetales</taxon>
        <taxon>Treponemataceae</taxon>
        <taxon>Treponema</taxon>
    </lineage>
</organism>
<protein>
    <submittedName>
        <fullName evidence="2">OmpA family protein</fullName>
    </submittedName>
</protein>
<dbReference type="STRING" id="906968.Trebr_0858"/>
<feature type="chain" id="PRO_5003310847" evidence="1">
    <location>
        <begin position="22"/>
        <end position="338"/>
    </location>
</feature>
<reference evidence="3" key="1">
    <citation type="submission" date="2011-04" db="EMBL/GenBank/DDBJ databases">
        <title>The complete genome of Treponema brennaborense DSM 12168.</title>
        <authorList>
            <person name="Lucas S."/>
            <person name="Han J."/>
            <person name="Lapidus A."/>
            <person name="Bruce D."/>
            <person name="Goodwin L."/>
            <person name="Pitluck S."/>
            <person name="Peters L."/>
            <person name="Kyrpides N."/>
            <person name="Mavromatis K."/>
            <person name="Ivanova N."/>
            <person name="Mikhailova N."/>
            <person name="Pagani I."/>
            <person name="Teshima H."/>
            <person name="Detter J.C."/>
            <person name="Tapia R."/>
            <person name="Han C."/>
            <person name="Land M."/>
            <person name="Hauser L."/>
            <person name="Markowitz V."/>
            <person name="Cheng J.-F."/>
            <person name="Hugenholtz P."/>
            <person name="Woyke T."/>
            <person name="Wu D."/>
            <person name="Gronow S."/>
            <person name="Wellnitz S."/>
            <person name="Brambilla E."/>
            <person name="Klenk H.-P."/>
            <person name="Eisen J.A."/>
        </authorList>
    </citation>
    <scope>NUCLEOTIDE SEQUENCE [LARGE SCALE GENOMIC DNA]</scope>
    <source>
        <strain evidence="3">DSM 12168 / CIP 105900 / DD5/3</strain>
    </source>
</reference>
<name>F4LJ37_TREBD</name>